<accession>A0A1I4XKN5</accession>
<name>A0A1I4XKN5_9FLAO</name>
<keyword evidence="1" id="KW-0472">Membrane</keyword>
<keyword evidence="1" id="KW-1133">Transmembrane helix</keyword>
<proteinExistence type="predicted"/>
<keyword evidence="3" id="KW-1185">Reference proteome</keyword>
<dbReference type="AlphaFoldDB" id="A0A1I4XKN5"/>
<evidence type="ECO:0000313" key="2">
    <source>
        <dbReference type="EMBL" id="SFN26397.1"/>
    </source>
</evidence>
<reference evidence="3" key="1">
    <citation type="submission" date="2016-10" db="EMBL/GenBank/DDBJ databases">
        <authorList>
            <person name="Varghese N."/>
            <person name="Submissions S."/>
        </authorList>
    </citation>
    <scope>NUCLEOTIDE SEQUENCE [LARGE SCALE GENOMIC DNA]</scope>
    <source>
        <strain evidence="3">DS-12</strain>
    </source>
</reference>
<feature type="transmembrane region" description="Helical" evidence="1">
    <location>
        <begin position="112"/>
        <end position="135"/>
    </location>
</feature>
<evidence type="ECO:0000256" key="1">
    <source>
        <dbReference type="SAM" id="Phobius"/>
    </source>
</evidence>
<organism evidence="2 3">
    <name type="scientific">Paenimyroides ummariense</name>
    <dbReference type="NCBI Taxonomy" id="913024"/>
    <lineage>
        <taxon>Bacteria</taxon>
        <taxon>Pseudomonadati</taxon>
        <taxon>Bacteroidota</taxon>
        <taxon>Flavobacteriia</taxon>
        <taxon>Flavobacteriales</taxon>
        <taxon>Flavobacteriaceae</taxon>
        <taxon>Paenimyroides</taxon>
    </lineage>
</organism>
<dbReference type="STRING" id="913024.SAMN05421741_10331"/>
<feature type="transmembrane region" description="Helical" evidence="1">
    <location>
        <begin position="12"/>
        <end position="32"/>
    </location>
</feature>
<dbReference type="EMBL" id="FOVI01000003">
    <property type="protein sequence ID" value="SFN26397.1"/>
    <property type="molecule type" value="Genomic_DNA"/>
</dbReference>
<evidence type="ECO:0000313" key="3">
    <source>
        <dbReference type="Proteomes" id="UP000199036"/>
    </source>
</evidence>
<dbReference type="RefSeq" id="WP_091518922.1">
    <property type="nucleotide sequence ID" value="NZ_FOVI01000003.1"/>
</dbReference>
<gene>
    <name evidence="2" type="ORF">SAMN05421741_10331</name>
</gene>
<keyword evidence="1" id="KW-0812">Transmembrane</keyword>
<protein>
    <submittedName>
        <fullName evidence="2">Rod shape-determining protein MreD</fullName>
    </submittedName>
</protein>
<feature type="transmembrane region" description="Helical" evidence="1">
    <location>
        <begin position="141"/>
        <end position="163"/>
    </location>
</feature>
<dbReference type="OrthoDB" id="1132160at2"/>
<feature type="transmembrane region" description="Helical" evidence="1">
    <location>
        <begin position="52"/>
        <end position="84"/>
    </location>
</feature>
<sequence>MNNTTILNTFRFIVLVFFQVTVFNNIHFFGFVTPYPYILFILLYPLNTNRHLFLIFSFLLGLILDIFNNSGGVHTTACITLAFVRENLLKMAFGYSYEFHMMRITDKFSSELVTYVVTSVLIHHTLLISLEVFNFNFILEILLRIVTSSAFTIILIFLIIGLIKSPRK</sequence>
<dbReference type="Proteomes" id="UP000199036">
    <property type="component" value="Unassembled WGS sequence"/>
</dbReference>